<dbReference type="EMBL" id="JAAPAO010000030">
    <property type="protein sequence ID" value="KAF4676719.1"/>
    <property type="molecule type" value="Genomic_DNA"/>
</dbReference>
<dbReference type="Pfam" id="PF05254">
    <property type="entry name" value="UPF0203"/>
    <property type="match status" value="1"/>
</dbReference>
<dbReference type="Proteomes" id="UP000591131">
    <property type="component" value="Unassembled WGS sequence"/>
</dbReference>
<proteinExistence type="inferred from homology"/>
<dbReference type="GO" id="GO:0045332">
    <property type="term" value="P:phospholipid translocation"/>
    <property type="evidence" value="ECO:0007669"/>
    <property type="project" value="TreeGrafter"/>
</dbReference>
<keyword evidence="5" id="KW-1185">Reference proteome</keyword>
<feature type="compositionally biased region" description="Basic and acidic residues" evidence="3">
    <location>
        <begin position="47"/>
        <end position="60"/>
    </location>
</feature>
<gene>
    <name evidence="4" type="ORF">FOL47_005436</name>
</gene>
<feature type="compositionally biased region" description="Basic and acidic residues" evidence="3">
    <location>
        <begin position="8"/>
        <end position="17"/>
    </location>
</feature>
<accession>A0A7J6MYL5</accession>
<dbReference type="OrthoDB" id="19091at2759"/>
<feature type="compositionally biased region" description="Low complexity" evidence="3">
    <location>
        <begin position="20"/>
        <end position="46"/>
    </location>
</feature>
<dbReference type="AlphaFoldDB" id="A0A7J6MYL5"/>
<dbReference type="GO" id="GO:1990050">
    <property type="term" value="F:phosphatidic acid transfer activity"/>
    <property type="evidence" value="ECO:0007669"/>
    <property type="project" value="TreeGrafter"/>
</dbReference>
<dbReference type="InterPro" id="IPR007918">
    <property type="entry name" value="MDM35_apoptosis"/>
</dbReference>
<evidence type="ECO:0000313" key="4">
    <source>
        <dbReference type="EMBL" id="KAF4676719.1"/>
    </source>
</evidence>
<dbReference type="PANTHER" id="PTHR46403:SF1">
    <property type="entry name" value="TP53-REGULATED INHIBITOR OF APOPTOSIS 1"/>
    <property type="match status" value="1"/>
</dbReference>
<dbReference type="GO" id="GO:0005758">
    <property type="term" value="C:mitochondrial intermembrane space"/>
    <property type="evidence" value="ECO:0007669"/>
    <property type="project" value="TreeGrafter"/>
</dbReference>
<evidence type="ECO:0000313" key="5">
    <source>
        <dbReference type="Proteomes" id="UP000591131"/>
    </source>
</evidence>
<keyword evidence="2" id="KW-1015">Disulfide bond</keyword>
<evidence type="ECO:0000256" key="1">
    <source>
        <dbReference type="ARBA" id="ARBA00006196"/>
    </source>
</evidence>
<protein>
    <submittedName>
        <fullName evidence="4">Uncharacterized protein</fullName>
    </submittedName>
</protein>
<dbReference type="GO" id="GO:0005829">
    <property type="term" value="C:cytosol"/>
    <property type="evidence" value="ECO:0007669"/>
    <property type="project" value="TreeGrafter"/>
</dbReference>
<reference evidence="4 5" key="1">
    <citation type="submission" date="2020-04" db="EMBL/GenBank/DDBJ databases">
        <title>Perkinsus chesapeaki whole genome sequence.</title>
        <authorList>
            <person name="Bogema D.R."/>
        </authorList>
    </citation>
    <scope>NUCLEOTIDE SEQUENCE [LARGE SCALE GENOMIC DNA]</scope>
    <source>
        <strain evidence="4">ATCC PRA-425</strain>
    </source>
</reference>
<comment type="similarity">
    <text evidence="1">Belongs to the TRIAP1/MDM35 family.</text>
</comment>
<name>A0A7J6MYL5_PERCH</name>
<evidence type="ECO:0000256" key="3">
    <source>
        <dbReference type="SAM" id="MobiDB-lite"/>
    </source>
</evidence>
<dbReference type="PANTHER" id="PTHR46403">
    <property type="entry name" value="TP53-REGULATED INHIBITOR OF APOPTOSIS 1"/>
    <property type="match status" value="1"/>
</dbReference>
<feature type="region of interest" description="Disordered" evidence="3">
    <location>
        <begin position="1"/>
        <end position="60"/>
    </location>
</feature>
<sequence>MGWLWGGGKKDDNKTEDGSGDASSKASDTPAASSSSSSSTAAAAQKADVDPNDGRQVADAHKQAIESCKHLKDRYDQCFNNWYRHAFLRGDLALSCDEYFEEYRACLVEDMEGRGLGHLCMFGPDKPENFDDGKD</sequence>
<organism evidence="4 5">
    <name type="scientific">Perkinsus chesapeaki</name>
    <name type="common">Clam parasite</name>
    <name type="synonym">Perkinsus andrewsi</name>
    <dbReference type="NCBI Taxonomy" id="330153"/>
    <lineage>
        <taxon>Eukaryota</taxon>
        <taxon>Sar</taxon>
        <taxon>Alveolata</taxon>
        <taxon>Perkinsozoa</taxon>
        <taxon>Perkinsea</taxon>
        <taxon>Perkinsida</taxon>
        <taxon>Perkinsidae</taxon>
        <taxon>Perkinsus</taxon>
    </lineage>
</organism>
<evidence type="ECO:0000256" key="2">
    <source>
        <dbReference type="ARBA" id="ARBA00023157"/>
    </source>
</evidence>
<comment type="caution">
    <text evidence="4">The sequence shown here is derived from an EMBL/GenBank/DDBJ whole genome shotgun (WGS) entry which is preliminary data.</text>
</comment>
<dbReference type="GO" id="GO:0005634">
    <property type="term" value="C:nucleus"/>
    <property type="evidence" value="ECO:0007669"/>
    <property type="project" value="TreeGrafter"/>
</dbReference>